<dbReference type="InterPro" id="IPR013217">
    <property type="entry name" value="Methyltransf_12"/>
</dbReference>
<feature type="region of interest" description="Disordered" evidence="7">
    <location>
        <begin position="2540"/>
        <end position="2578"/>
    </location>
</feature>
<feature type="region of interest" description="N-terminal hotdog fold" evidence="6">
    <location>
        <begin position="959"/>
        <end position="1098"/>
    </location>
</feature>
<dbReference type="GO" id="GO:0032259">
    <property type="term" value="P:methylation"/>
    <property type="evidence" value="ECO:0007669"/>
    <property type="project" value="UniProtKB-KW"/>
</dbReference>
<dbReference type="InterPro" id="IPR042104">
    <property type="entry name" value="PKS_dehydratase_sf"/>
</dbReference>
<dbReference type="Pfam" id="PF00109">
    <property type="entry name" value="ketoacyl-synt"/>
    <property type="match status" value="1"/>
</dbReference>
<dbReference type="SUPFAM" id="SSF53901">
    <property type="entry name" value="Thiolase-like"/>
    <property type="match status" value="1"/>
</dbReference>
<dbReference type="Pfam" id="PF21089">
    <property type="entry name" value="PKS_DH_N"/>
    <property type="match status" value="1"/>
</dbReference>
<dbReference type="PROSITE" id="PS00012">
    <property type="entry name" value="PHOSPHOPANTETHEINE"/>
    <property type="match status" value="1"/>
</dbReference>
<sequence>MSSKRNEPIAVIGTSCRFAGDVTSPSKLWDLLERPVDLRQEIPANRFNVDGFYFPDGSYHGHSNVRHGYFLDQDLAAFDAEFFRVKPVEAKAIDPQQRFLLEVVYESLESAGLNISQLRSSDTGVYVGVMFNDYASMLMRDHQALPTYYATGAGQSILSNRISYFFDWHGASVTIDTACSSSLVAVHMAVQALRSGESRMALACGSNLMIGPEGFIIESKLNMLSPDGRSRMWDAGANGYARGDGVAAVVLKTLSAALEDADHIECLIRETGLNQDGATPGITMPSASSQEALIRRTYINAGLDLSVPGDRPHFFEAHGTGTPAGDPIEAEAVHKAFFTSTSGEEFPDPLVLGAGHPLYVGSIKTVLGHTEGTAGVAALIKASLALRHSIVPPNLLFENLSDRVAPYYKNVEILQSAKPWPNANAGTKRASVNSFGFGGTNAHAIIESFDPPSSARSLEGHPYTPFVFSASTEPSLRELLSSFSAYLEENGSDTNLHDLAWTLRQRRSALLYRTSFHASSIDELRQNIESRLESKEGQSLGVKSVSIQASGGQSSRRILGVFTGQGAQYQRMGAELIEASSTARDIIRQLESYLATIPKAEDRPSWSLEAELLADVTTSRIHEALISQPLCTAVQILLIDLLKFAGVDFAAVIGHSSGEIAAAYAAGFLTARDAMRIAYYRGLHSSLAISPNEGDMDIPGAMMAVGSSMEDMIDLLSDELFAGRVTVAASNSSSSVTVSGDADAIAELEDVLDDEDKFHRRLKVDKAYHSRHMLPCFEPYRAAIRSLGIESRSGEGSCIWFSSLHNGSPVTADIAQDLDDIYWPENMTKPVLFSQALSTALHADSYDLALEIGPHPALSGPAKQTISEILGKDLPYQGLLVRGSNAIDALSDVLGTIWSLLGPEIVNLEKYERALAGVDDNFRFCHVRDLPTYRWNHDSRYWHESRSSRKMRTRSQPVHALLGDVTSDSAPHSKSWRNLLRASELDWLPDHAVQGQTVFPASGYISSALEASRFVAEETGRDICLIEVRNFDIHQAIPFEQDDAGIEVLIQMASVTRDHLPSNDTIRAHFTYSAAIDASQDDLVLAASADILIRLGKTSLSLLPRRGDIVPHMLDVEPERFYSALADLGYNFSGRFRSLLALRRKRGKATCAMRIQPPQSLDGRSRPLLIHPAELDAVIQSAIVAYSYPYDEELRTVHLPTRIQQIRVNPAALLERDSDDSAEEKLGAVDASISSGDGIVANISLYTSNTETRNAAIQVQGAEFMPLGGSAAEEDRSMYSQVKWVPDRPDGTEASRGLWEGENQREIVRLLERIAIFYLRNFDREVSQGHPARDVSPTKWYLNHARHVLDVVASGRQPWWKEEWHEDTLETIHHASAPYSHLPDVEIMHLVGTQMPRVFEGETTMLQEFRAGGDDVLDRYYAEGIGLRELAKWVGRAVKQLTDRHPHMNILEVGAGTGGATKAIFNKVGDSFVSYTYTDISAGFFEKASDVFSQQKNKMVFKTFDVEKDPLQQGYAPGSYDLVIAFFVIHATSDMEHSLRNMRKLLKPGGFLIIGEGSETGTGAATSGFIFGTLPGWWVGTEQGRVLSPLVSPEEWSRLLRVTGFSGADAAPPISVEDIFNVFPIVSQAVDDHVNFLREPLSPDTSLQRAGVPHINKLVLIGGQTPRTSYLIEGLKTIIGQNFARELYLFGTITDVNFELLDSGSAIISLADLDSPVFKDMNPESFEALKRIVEPRKTVLWVTSGRLCDEPYANMTVAFGRVATHEMSDLRLQQFDVIDPERTKPETIAEAFLRLHAAFSKQDNQDILWTIEPEIVVDEVGHQLVPRLTFIDELNDRYNAGRRDVARTIDLGALPKRVNLQPRENGSYQLTELSSYQFDLAQEAEGIDHSLEIRVTHSLLSALKTPVGHRFLVAGHDHGTETSYLALVTSTASVVRVPVRCAVKVDESAISTPNTLLQVAASLVAIEIFDSLYAGQTVVAHNIPPQFVHAMEKKAAASDVQAIFTTDSSDELVPASWILLPSYMSHSDVEEILNLEAPPAVFVGLSNHTLVCSDNEATLISSFKSQLDRVITAKSLFSQVSTTRGRPNGAALAALGDELRGALAHAQAQSPVGNTQVLRLEDLVNGPPPDDPLGVVDWTAATPLPALKSRLDAGQMFKSTGSTYWIAGMSGALGISLVDWMINKGARNVVMSSRRPDFSPDWIAAHKRKGAIITVLPCDVTDETSIKSAYQNIRNTLPPIMGVVHGAMVLHDISIRNMTFDQLQSVIRPKVDGAIYLDRMFYETHLDFFVFTSSINTVIGNLGQANYAAANAFMCSLAAQRRKRGFRAAAVNGGAIIGAGYMEREARRAWDKIAQHNYMMRLSEEDFVQSVCEGIDACRLESPYGPEISTGLNNVPFDARNQPFWASDPKFSIFIQHQQDVTNIGGEAKIANGNGASLIQDLEKCETEQQVYDTIKNAFSATLRAILQVSTSDEDLMSSRSSDIGLDSLVSVNVRSWFLKHLQVGIPVLKIMGNDTMGNLVRLAIETMPTELVPLLRTSTRGEEDSDATHQGSHLDTNTSSSSTGSKGTTSPITSEDEEIEFKPYATRYLAKESRGDKVDWESESRPPTDLVGIIRATQLATPKMPPEVIVLTGVSGLYGKHLLRHLLDHTSVRKVICLAIRNLPTRLESGELPQLDPRVEYREGNLSDPLLGLTPEEAAAVFDTADAVIHNGADTSHMKGYRDLKASNVGSTISLARLCLPRRIPLHYVSSVGLAILYGKEAFPPVSIAGAALPATDGSFGYASCKWTCERLLERTYEHYGRDWLVCIHRPSTIMREGDDAVGTKAQLDWVHALLDYARKSGTVPRIKHNNGALDLVHPKNACADLIAPVFKPSERMARGEVGYVHQVGDMVLPLDRLQEIGVREEGVAFREVPMDEWITKAVDAGMHPAVAALVEIMDEPGGHSYPRLLKDVPGRL</sequence>
<dbReference type="SUPFAM" id="SSF51735">
    <property type="entry name" value="NAD(P)-binding Rossmann-fold domains"/>
    <property type="match status" value="2"/>
</dbReference>
<dbReference type="InterPro" id="IPR009081">
    <property type="entry name" value="PP-bd_ACP"/>
</dbReference>
<keyword evidence="12" id="KW-1185">Reference proteome</keyword>
<protein>
    <submittedName>
        <fullName evidence="11">Putative polyketide synthase</fullName>
    </submittedName>
</protein>
<dbReference type="InterPro" id="IPR001227">
    <property type="entry name" value="Ac_transferase_dom_sf"/>
</dbReference>
<dbReference type="InterPro" id="IPR014030">
    <property type="entry name" value="Ketoacyl_synth_N"/>
</dbReference>
<dbReference type="CDD" id="cd02440">
    <property type="entry name" value="AdoMet_MTases"/>
    <property type="match status" value="1"/>
</dbReference>
<dbReference type="SMART" id="SM00827">
    <property type="entry name" value="PKS_AT"/>
    <property type="match status" value="1"/>
</dbReference>
<dbReference type="PANTHER" id="PTHR43775:SF20">
    <property type="entry name" value="HYBRID PKS-NRPS SYNTHETASE APDA"/>
    <property type="match status" value="1"/>
</dbReference>
<dbReference type="InterPro" id="IPR014031">
    <property type="entry name" value="Ketoacyl_synth_C"/>
</dbReference>
<dbReference type="PROSITE" id="PS52004">
    <property type="entry name" value="KS3_2"/>
    <property type="match status" value="1"/>
</dbReference>
<dbReference type="GO" id="GO:0006633">
    <property type="term" value="P:fatty acid biosynthetic process"/>
    <property type="evidence" value="ECO:0007669"/>
    <property type="project" value="TreeGrafter"/>
</dbReference>
<evidence type="ECO:0000256" key="5">
    <source>
        <dbReference type="ARBA" id="ARBA00023268"/>
    </source>
</evidence>
<dbReference type="CDD" id="cd00833">
    <property type="entry name" value="PKS"/>
    <property type="match status" value="1"/>
</dbReference>
<dbReference type="InterPro" id="IPR049552">
    <property type="entry name" value="PKS_DH_N"/>
</dbReference>
<dbReference type="SMART" id="SM00826">
    <property type="entry name" value="PKS_DH"/>
    <property type="match status" value="1"/>
</dbReference>
<dbReference type="Pfam" id="PF07993">
    <property type="entry name" value="NAD_binding_4"/>
    <property type="match status" value="1"/>
</dbReference>
<dbReference type="InterPro" id="IPR049551">
    <property type="entry name" value="PKS_DH_C"/>
</dbReference>
<dbReference type="Pfam" id="PF08242">
    <property type="entry name" value="Methyltransf_12"/>
    <property type="match status" value="1"/>
</dbReference>
<dbReference type="PROSITE" id="PS52019">
    <property type="entry name" value="PKS_MFAS_DH"/>
    <property type="match status" value="1"/>
</dbReference>
<keyword evidence="2" id="KW-0597">Phosphoprotein</keyword>
<dbReference type="SUPFAM" id="SSF53335">
    <property type="entry name" value="S-adenosyl-L-methionine-dependent methyltransferases"/>
    <property type="match status" value="1"/>
</dbReference>
<organism evidence="11 12">
    <name type="scientific">Lophiostoma macrostomum CBS 122681</name>
    <dbReference type="NCBI Taxonomy" id="1314788"/>
    <lineage>
        <taxon>Eukaryota</taxon>
        <taxon>Fungi</taxon>
        <taxon>Dikarya</taxon>
        <taxon>Ascomycota</taxon>
        <taxon>Pezizomycotina</taxon>
        <taxon>Dothideomycetes</taxon>
        <taxon>Pleosporomycetidae</taxon>
        <taxon>Pleosporales</taxon>
        <taxon>Lophiostomataceae</taxon>
        <taxon>Lophiostoma</taxon>
    </lineage>
</organism>
<accession>A0A6A6SW40</accession>
<dbReference type="Pfam" id="PF16197">
    <property type="entry name" value="KAsynt_C_assoc"/>
    <property type="match status" value="1"/>
</dbReference>
<dbReference type="GO" id="GO:0044550">
    <property type="term" value="P:secondary metabolite biosynthetic process"/>
    <property type="evidence" value="ECO:0007669"/>
    <property type="project" value="TreeGrafter"/>
</dbReference>
<proteinExistence type="predicted"/>
<keyword evidence="3" id="KW-0489">Methyltransferase</keyword>
<dbReference type="InterPro" id="IPR029063">
    <property type="entry name" value="SAM-dependent_MTases_sf"/>
</dbReference>
<evidence type="ECO:0000256" key="7">
    <source>
        <dbReference type="SAM" id="MobiDB-lite"/>
    </source>
</evidence>
<evidence type="ECO:0000256" key="3">
    <source>
        <dbReference type="ARBA" id="ARBA00022603"/>
    </source>
</evidence>
<dbReference type="InterPro" id="IPR020807">
    <property type="entry name" value="PKS_DH"/>
</dbReference>
<name>A0A6A6SW40_9PLEO</name>
<dbReference type="Proteomes" id="UP000799324">
    <property type="component" value="Unassembled WGS sequence"/>
</dbReference>
<dbReference type="SUPFAM" id="SSF55048">
    <property type="entry name" value="Probable ACP-binding domain of malonyl-CoA ACP transacylase"/>
    <property type="match status" value="1"/>
</dbReference>
<evidence type="ECO:0000256" key="4">
    <source>
        <dbReference type="ARBA" id="ARBA00022679"/>
    </source>
</evidence>
<evidence type="ECO:0000259" key="9">
    <source>
        <dbReference type="PROSITE" id="PS52004"/>
    </source>
</evidence>
<dbReference type="GO" id="GO:0004312">
    <property type="term" value="F:fatty acid synthase activity"/>
    <property type="evidence" value="ECO:0007669"/>
    <property type="project" value="TreeGrafter"/>
</dbReference>
<dbReference type="InterPro" id="IPR013120">
    <property type="entry name" value="FAR_NAD-bd"/>
</dbReference>
<dbReference type="Gene3D" id="3.40.366.10">
    <property type="entry name" value="Malonyl-Coenzyme A Acyl Carrier Protein, domain 2"/>
    <property type="match status" value="1"/>
</dbReference>
<gene>
    <name evidence="11" type="ORF">K491DRAFT_131477</name>
</gene>
<dbReference type="Gene3D" id="3.10.129.110">
    <property type="entry name" value="Polyketide synthase dehydratase"/>
    <property type="match status" value="1"/>
</dbReference>
<feature type="domain" description="Carrier" evidence="8">
    <location>
        <begin position="2453"/>
        <end position="2528"/>
    </location>
</feature>
<dbReference type="InterPro" id="IPR016035">
    <property type="entry name" value="Acyl_Trfase/lysoPLipase"/>
</dbReference>
<feature type="active site" description="Proton donor; for dehydratase activity" evidence="6">
    <location>
        <position position="1176"/>
    </location>
</feature>
<evidence type="ECO:0000256" key="6">
    <source>
        <dbReference type="PROSITE-ProRule" id="PRU01363"/>
    </source>
</evidence>
<reference evidence="11" key="1">
    <citation type="journal article" date="2020" name="Stud. Mycol.">
        <title>101 Dothideomycetes genomes: a test case for predicting lifestyles and emergence of pathogens.</title>
        <authorList>
            <person name="Haridas S."/>
            <person name="Albert R."/>
            <person name="Binder M."/>
            <person name="Bloem J."/>
            <person name="Labutti K."/>
            <person name="Salamov A."/>
            <person name="Andreopoulos B."/>
            <person name="Baker S."/>
            <person name="Barry K."/>
            <person name="Bills G."/>
            <person name="Bluhm B."/>
            <person name="Cannon C."/>
            <person name="Castanera R."/>
            <person name="Culley D."/>
            <person name="Daum C."/>
            <person name="Ezra D."/>
            <person name="Gonzalez J."/>
            <person name="Henrissat B."/>
            <person name="Kuo A."/>
            <person name="Liang C."/>
            <person name="Lipzen A."/>
            <person name="Lutzoni F."/>
            <person name="Magnuson J."/>
            <person name="Mondo S."/>
            <person name="Nolan M."/>
            <person name="Ohm R."/>
            <person name="Pangilinan J."/>
            <person name="Park H.-J."/>
            <person name="Ramirez L."/>
            <person name="Alfaro M."/>
            <person name="Sun H."/>
            <person name="Tritt A."/>
            <person name="Yoshinaga Y."/>
            <person name="Zwiers L.-H."/>
            <person name="Turgeon B."/>
            <person name="Goodwin S."/>
            <person name="Spatafora J."/>
            <person name="Crous P."/>
            <person name="Grigoriev I."/>
        </authorList>
    </citation>
    <scope>NUCLEOTIDE SEQUENCE</scope>
    <source>
        <strain evidence="11">CBS 122681</strain>
    </source>
</reference>
<dbReference type="InterPro" id="IPR050091">
    <property type="entry name" value="PKS_NRPS_Biosynth_Enz"/>
</dbReference>
<dbReference type="Gene3D" id="3.40.50.720">
    <property type="entry name" value="NAD(P)-binding Rossmann-like Domain"/>
    <property type="match status" value="2"/>
</dbReference>
<evidence type="ECO:0000259" key="10">
    <source>
        <dbReference type="PROSITE" id="PS52019"/>
    </source>
</evidence>
<dbReference type="InterPro" id="IPR057326">
    <property type="entry name" value="KR_dom"/>
</dbReference>
<evidence type="ECO:0000256" key="2">
    <source>
        <dbReference type="ARBA" id="ARBA00022553"/>
    </source>
</evidence>
<dbReference type="InterPro" id="IPR049900">
    <property type="entry name" value="PKS_mFAS_DH"/>
</dbReference>
<dbReference type="Pfam" id="PF00698">
    <property type="entry name" value="Acyl_transf_1"/>
    <property type="match status" value="1"/>
</dbReference>
<evidence type="ECO:0000259" key="8">
    <source>
        <dbReference type="PROSITE" id="PS50075"/>
    </source>
</evidence>
<evidence type="ECO:0000313" key="12">
    <source>
        <dbReference type="Proteomes" id="UP000799324"/>
    </source>
</evidence>
<dbReference type="InterPro" id="IPR036291">
    <property type="entry name" value="NAD(P)-bd_dom_sf"/>
</dbReference>
<dbReference type="SMART" id="SM00822">
    <property type="entry name" value="PKS_KR"/>
    <property type="match status" value="1"/>
</dbReference>
<dbReference type="Pfam" id="PF14765">
    <property type="entry name" value="PS-DH"/>
    <property type="match status" value="1"/>
</dbReference>
<dbReference type="SMART" id="SM00825">
    <property type="entry name" value="PKS_KS"/>
    <property type="match status" value="1"/>
</dbReference>
<evidence type="ECO:0000256" key="1">
    <source>
        <dbReference type="ARBA" id="ARBA00022450"/>
    </source>
</evidence>
<dbReference type="OrthoDB" id="329835at2759"/>
<dbReference type="InterPro" id="IPR016036">
    <property type="entry name" value="Malonyl_transacylase_ACP-bd"/>
</dbReference>
<dbReference type="SUPFAM" id="SSF52151">
    <property type="entry name" value="FabD/lysophospholipase-like"/>
    <property type="match status" value="1"/>
</dbReference>
<feature type="compositionally biased region" description="Low complexity" evidence="7">
    <location>
        <begin position="2557"/>
        <end position="2574"/>
    </location>
</feature>
<dbReference type="Gene3D" id="3.40.50.150">
    <property type="entry name" value="Vaccinia Virus protein VP39"/>
    <property type="match status" value="1"/>
</dbReference>
<dbReference type="Pfam" id="PF08659">
    <property type="entry name" value="KR"/>
    <property type="match status" value="1"/>
</dbReference>
<keyword evidence="1" id="KW-0596">Phosphopantetheine</keyword>
<dbReference type="PANTHER" id="PTHR43775">
    <property type="entry name" value="FATTY ACID SYNTHASE"/>
    <property type="match status" value="1"/>
</dbReference>
<feature type="active site" description="Proton acceptor; for dehydratase activity" evidence="6">
    <location>
        <position position="991"/>
    </location>
</feature>
<dbReference type="SUPFAM" id="SSF47336">
    <property type="entry name" value="ACP-like"/>
    <property type="match status" value="1"/>
</dbReference>
<dbReference type="EMBL" id="MU004455">
    <property type="protein sequence ID" value="KAF2650424.1"/>
    <property type="molecule type" value="Genomic_DNA"/>
</dbReference>
<keyword evidence="5" id="KW-0511">Multifunctional enzyme</keyword>
<dbReference type="FunFam" id="3.40.47.10:FF:000019">
    <property type="entry name" value="Polyketide synthase type I"/>
    <property type="match status" value="1"/>
</dbReference>
<dbReference type="Pfam" id="PF02801">
    <property type="entry name" value="Ketoacyl-synt_C"/>
    <property type="match status" value="1"/>
</dbReference>
<dbReference type="GO" id="GO:0008168">
    <property type="term" value="F:methyltransferase activity"/>
    <property type="evidence" value="ECO:0007669"/>
    <property type="project" value="UniProtKB-KW"/>
</dbReference>
<feature type="domain" description="PKS/mFAS DH" evidence="10">
    <location>
        <begin position="959"/>
        <end position="1273"/>
    </location>
</feature>
<dbReference type="PROSITE" id="PS50075">
    <property type="entry name" value="CARRIER"/>
    <property type="match status" value="1"/>
</dbReference>
<dbReference type="InterPro" id="IPR036736">
    <property type="entry name" value="ACP-like_sf"/>
</dbReference>
<dbReference type="InterPro" id="IPR006162">
    <property type="entry name" value="Ppantetheine_attach_site"/>
</dbReference>
<dbReference type="InterPro" id="IPR013968">
    <property type="entry name" value="PKS_KR"/>
</dbReference>
<dbReference type="InterPro" id="IPR014043">
    <property type="entry name" value="Acyl_transferase_dom"/>
</dbReference>
<dbReference type="InterPro" id="IPR016039">
    <property type="entry name" value="Thiolase-like"/>
</dbReference>
<evidence type="ECO:0000313" key="11">
    <source>
        <dbReference type="EMBL" id="KAF2650424.1"/>
    </source>
</evidence>
<dbReference type="Gene3D" id="3.40.47.10">
    <property type="match status" value="1"/>
</dbReference>
<dbReference type="InterPro" id="IPR020841">
    <property type="entry name" value="PKS_Beta-ketoAc_synthase_dom"/>
</dbReference>
<feature type="domain" description="Ketosynthase family 3 (KS3)" evidence="9">
    <location>
        <begin position="6"/>
        <end position="448"/>
    </location>
</feature>
<dbReference type="InterPro" id="IPR032821">
    <property type="entry name" value="PKS_assoc"/>
</dbReference>
<keyword evidence="4" id="KW-0808">Transferase</keyword>
<feature type="region of interest" description="C-terminal hotdog fold" evidence="6">
    <location>
        <begin position="1113"/>
        <end position="1273"/>
    </location>
</feature>